<dbReference type="Pfam" id="PF00431">
    <property type="entry name" value="CUB"/>
    <property type="match status" value="1"/>
</dbReference>
<dbReference type="InParanoid" id="K1PPF8"/>
<dbReference type="Gene3D" id="2.60.120.290">
    <property type="entry name" value="Spermadhesin, CUB domain"/>
    <property type="match status" value="1"/>
</dbReference>
<dbReference type="SMART" id="SM00042">
    <property type="entry name" value="CUB"/>
    <property type="match status" value="1"/>
</dbReference>
<sequence>MDCYWVLDAGADDLRILMFVTYDTSCPNDVFYIHDAGSGCGGTRQTLTATETFQYLSSPSFPSQYPSDSSCRWTINNALGTVDIEVVISDIEDGDPAVCDYDHYEIYDGLTINFELMLGFIGGSLLLICMTIIIVVCVVTKAKPPSGKHITPVQPFRPYETVDKNSIRIRMFDGYHFGSLKYMYYDEMMSTLRIGEVEGKGLSNELKN</sequence>
<dbReference type="InterPro" id="IPR000859">
    <property type="entry name" value="CUB_dom"/>
</dbReference>
<evidence type="ECO:0000256" key="2">
    <source>
        <dbReference type="ARBA" id="ARBA00023157"/>
    </source>
</evidence>
<dbReference type="PANTHER" id="PTHR24251">
    <property type="entry name" value="OVOCHYMASE-RELATED"/>
    <property type="match status" value="1"/>
</dbReference>
<proteinExistence type="predicted"/>
<gene>
    <name evidence="4" type="ORF">CGI_10013154</name>
</gene>
<accession>K1PPF8</accession>
<dbReference type="AlphaFoldDB" id="K1PPF8"/>
<dbReference type="PROSITE" id="PS01180">
    <property type="entry name" value="CUB"/>
    <property type="match status" value="1"/>
</dbReference>
<name>K1PPF8_MAGGI</name>
<dbReference type="SUPFAM" id="SSF49854">
    <property type="entry name" value="Spermadhesin, CUB domain"/>
    <property type="match status" value="1"/>
</dbReference>
<dbReference type="InterPro" id="IPR035914">
    <property type="entry name" value="Sperma_CUB_dom_sf"/>
</dbReference>
<organism evidence="4">
    <name type="scientific">Magallana gigas</name>
    <name type="common">Pacific oyster</name>
    <name type="synonym">Crassostrea gigas</name>
    <dbReference type="NCBI Taxonomy" id="29159"/>
    <lineage>
        <taxon>Eukaryota</taxon>
        <taxon>Metazoa</taxon>
        <taxon>Spiralia</taxon>
        <taxon>Lophotrochozoa</taxon>
        <taxon>Mollusca</taxon>
        <taxon>Bivalvia</taxon>
        <taxon>Autobranchia</taxon>
        <taxon>Pteriomorphia</taxon>
        <taxon>Ostreida</taxon>
        <taxon>Ostreoidea</taxon>
        <taxon>Ostreidae</taxon>
        <taxon>Magallana</taxon>
    </lineage>
</organism>
<comment type="caution">
    <text evidence="3">Lacks conserved residue(s) required for the propagation of feature annotation.</text>
</comment>
<evidence type="ECO:0000313" key="4">
    <source>
        <dbReference type="EMBL" id="EKC18350.1"/>
    </source>
</evidence>
<dbReference type="EMBL" id="JH816787">
    <property type="protein sequence ID" value="EKC18350.1"/>
    <property type="molecule type" value="Genomic_DNA"/>
</dbReference>
<protein>
    <submittedName>
        <fullName evidence="4">Tolloid-like protein 2</fullName>
    </submittedName>
</protein>
<dbReference type="CDD" id="cd00041">
    <property type="entry name" value="CUB"/>
    <property type="match status" value="1"/>
</dbReference>
<dbReference type="HOGENOM" id="CLU_1322045_0_0_1"/>
<reference evidence="4" key="1">
    <citation type="journal article" date="2012" name="Nature">
        <title>The oyster genome reveals stress adaptation and complexity of shell formation.</title>
        <authorList>
            <person name="Zhang G."/>
            <person name="Fang X."/>
            <person name="Guo X."/>
            <person name="Li L."/>
            <person name="Luo R."/>
            <person name="Xu F."/>
            <person name="Yang P."/>
            <person name="Zhang L."/>
            <person name="Wang X."/>
            <person name="Qi H."/>
            <person name="Xiong Z."/>
            <person name="Que H."/>
            <person name="Xie Y."/>
            <person name="Holland P.W."/>
            <person name="Paps J."/>
            <person name="Zhu Y."/>
            <person name="Wu F."/>
            <person name="Chen Y."/>
            <person name="Wang J."/>
            <person name="Peng C."/>
            <person name="Meng J."/>
            <person name="Yang L."/>
            <person name="Liu J."/>
            <person name="Wen B."/>
            <person name="Zhang N."/>
            <person name="Huang Z."/>
            <person name="Zhu Q."/>
            <person name="Feng Y."/>
            <person name="Mount A."/>
            <person name="Hedgecock D."/>
            <person name="Xu Z."/>
            <person name="Liu Y."/>
            <person name="Domazet-Loso T."/>
            <person name="Du Y."/>
            <person name="Sun X."/>
            <person name="Zhang S."/>
            <person name="Liu B."/>
            <person name="Cheng P."/>
            <person name="Jiang X."/>
            <person name="Li J."/>
            <person name="Fan D."/>
            <person name="Wang W."/>
            <person name="Fu W."/>
            <person name="Wang T."/>
            <person name="Wang B."/>
            <person name="Zhang J."/>
            <person name="Peng Z."/>
            <person name="Li Y."/>
            <person name="Li N."/>
            <person name="Wang J."/>
            <person name="Chen M."/>
            <person name="He Y."/>
            <person name="Tan F."/>
            <person name="Song X."/>
            <person name="Zheng Q."/>
            <person name="Huang R."/>
            <person name="Yang H."/>
            <person name="Du X."/>
            <person name="Chen L."/>
            <person name="Yang M."/>
            <person name="Gaffney P.M."/>
            <person name="Wang S."/>
            <person name="Luo L."/>
            <person name="She Z."/>
            <person name="Ming Y."/>
            <person name="Huang W."/>
            <person name="Zhang S."/>
            <person name="Huang B."/>
            <person name="Zhang Y."/>
            <person name="Qu T."/>
            <person name="Ni P."/>
            <person name="Miao G."/>
            <person name="Wang J."/>
            <person name="Wang Q."/>
            <person name="Steinberg C.E."/>
            <person name="Wang H."/>
            <person name="Li N."/>
            <person name="Qian L."/>
            <person name="Zhang G."/>
            <person name="Li Y."/>
            <person name="Yang H."/>
            <person name="Liu X."/>
            <person name="Wang J."/>
            <person name="Yin Y."/>
            <person name="Wang J."/>
        </authorList>
    </citation>
    <scope>NUCLEOTIDE SEQUENCE [LARGE SCALE GENOMIC DNA]</scope>
    <source>
        <strain evidence="4">05x7-T-G4-1.051#20</strain>
    </source>
</reference>
<keyword evidence="1" id="KW-0677">Repeat</keyword>
<keyword evidence="2" id="KW-1015">Disulfide bond</keyword>
<evidence type="ECO:0000256" key="3">
    <source>
        <dbReference type="PROSITE-ProRule" id="PRU00059"/>
    </source>
</evidence>
<evidence type="ECO:0000256" key="1">
    <source>
        <dbReference type="ARBA" id="ARBA00022737"/>
    </source>
</evidence>